<keyword evidence="2" id="KW-0813">Transport</keyword>
<comment type="subcellular location">
    <subcellularLocation>
        <location evidence="1">Cell membrane</location>
        <topology evidence="1">Multi-pass membrane protein</topology>
    </subcellularLocation>
</comment>
<name>A0A0K2H1D3_9CORY</name>
<evidence type="ECO:0000256" key="4">
    <source>
        <dbReference type="ARBA" id="ARBA00022692"/>
    </source>
</evidence>
<dbReference type="InterPro" id="IPR036259">
    <property type="entry name" value="MFS_trans_sf"/>
</dbReference>
<keyword evidence="5 8" id="KW-1133">Transmembrane helix</keyword>
<keyword evidence="4 8" id="KW-0812">Transmembrane</keyword>
<proteinExistence type="predicted"/>
<dbReference type="AlphaFoldDB" id="A0A0K2H1D3"/>
<evidence type="ECO:0000256" key="5">
    <source>
        <dbReference type="ARBA" id="ARBA00022989"/>
    </source>
</evidence>
<feature type="transmembrane region" description="Helical" evidence="8">
    <location>
        <begin position="103"/>
        <end position="121"/>
    </location>
</feature>
<feature type="transmembrane region" description="Helical" evidence="8">
    <location>
        <begin position="245"/>
        <end position="269"/>
    </location>
</feature>
<dbReference type="GO" id="GO:0022857">
    <property type="term" value="F:transmembrane transporter activity"/>
    <property type="evidence" value="ECO:0007669"/>
    <property type="project" value="InterPro"/>
</dbReference>
<dbReference type="KEGG" id="clw:CLAC_09125"/>
<evidence type="ECO:0000256" key="1">
    <source>
        <dbReference type="ARBA" id="ARBA00004651"/>
    </source>
</evidence>
<dbReference type="RefSeq" id="WP_053412624.1">
    <property type="nucleotide sequence ID" value="NZ_CP006841.1"/>
</dbReference>
<feature type="transmembrane region" description="Helical" evidence="8">
    <location>
        <begin position="461"/>
        <end position="480"/>
    </location>
</feature>
<dbReference type="Proteomes" id="UP000058446">
    <property type="component" value="Chromosome"/>
</dbReference>
<feature type="transmembrane region" description="Helical" evidence="8">
    <location>
        <begin position="428"/>
        <end position="449"/>
    </location>
</feature>
<dbReference type="PANTHER" id="PTHR42718">
    <property type="entry name" value="MAJOR FACILITATOR SUPERFAMILY MULTIDRUG TRANSPORTER MFSC"/>
    <property type="match status" value="1"/>
</dbReference>
<keyword evidence="3" id="KW-1003">Cell membrane</keyword>
<protein>
    <submittedName>
        <fullName evidence="10">MFS transporter</fullName>
    </submittedName>
</protein>
<feature type="compositionally biased region" description="Polar residues" evidence="7">
    <location>
        <begin position="1"/>
        <end position="10"/>
    </location>
</feature>
<feature type="transmembrane region" description="Helical" evidence="8">
    <location>
        <begin position="383"/>
        <end position="407"/>
    </location>
</feature>
<evidence type="ECO:0000256" key="2">
    <source>
        <dbReference type="ARBA" id="ARBA00022448"/>
    </source>
</evidence>
<organism evidence="10 11">
    <name type="scientific">Corynebacterium lactis RW2-5</name>
    <dbReference type="NCBI Taxonomy" id="1408189"/>
    <lineage>
        <taxon>Bacteria</taxon>
        <taxon>Bacillati</taxon>
        <taxon>Actinomycetota</taxon>
        <taxon>Actinomycetes</taxon>
        <taxon>Mycobacteriales</taxon>
        <taxon>Corynebacteriaceae</taxon>
        <taxon>Corynebacterium</taxon>
    </lineage>
</organism>
<dbReference type="PATRIC" id="fig|1408189.4.peg.1824"/>
<sequence>MKVAEQTNRTEAAPGTKAAQGAQKQAEDQKSANASKLIAVAAFSCLVVTLLQSLVVPAVPKFPAALGASATTVSWLVTSTLLTGAIATPVIGRLGDLLPRRRMMIITMVLVFVGSIIAPLGGIVTVIIGRALQGMGTALIPVAMAEMRYSLPPHRIGGALALLSAMLGIGGGLGIPLGGVILSFVGWKAMFWFAAIMSAISIALIASFIPADTSDNKGSFDYVGAVLLSLGLSAVLSAISQGGSWGWGSALTIGLFIAGIVVFVAWGYYELRQDSPLVNLRTTADRPILLTNIASILLGVLMFTNLLLTTLELQNPIAQGGFEWPASAAGLAMLPSALSMFAVAPISARLAAKFGARIVVTTGSAITAIGYIARLFLEPNGGFVVVWATVVAIGVGIGYAGLPMMIVKYSPAHEAGSANAVNALMRSIGMSASSAMVAAITATLAVAHGSGTVPSSGALDTLAIISIAMGVIATLLSLAARRKGEAEIEHTELKEQ</sequence>
<evidence type="ECO:0000256" key="8">
    <source>
        <dbReference type="SAM" id="Phobius"/>
    </source>
</evidence>
<keyword evidence="11" id="KW-1185">Reference proteome</keyword>
<feature type="domain" description="Major facilitator superfamily (MFS) profile" evidence="9">
    <location>
        <begin position="37"/>
        <end position="485"/>
    </location>
</feature>
<keyword evidence="6 8" id="KW-0472">Membrane</keyword>
<evidence type="ECO:0000313" key="11">
    <source>
        <dbReference type="Proteomes" id="UP000058446"/>
    </source>
</evidence>
<dbReference type="GO" id="GO:0005886">
    <property type="term" value="C:plasma membrane"/>
    <property type="evidence" value="ECO:0007669"/>
    <property type="project" value="UniProtKB-SubCell"/>
</dbReference>
<feature type="transmembrane region" description="Helical" evidence="8">
    <location>
        <begin position="191"/>
        <end position="210"/>
    </location>
</feature>
<dbReference type="PROSITE" id="PS50850">
    <property type="entry name" value="MFS"/>
    <property type="match status" value="1"/>
</dbReference>
<dbReference type="InterPro" id="IPR020846">
    <property type="entry name" value="MFS_dom"/>
</dbReference>
<evidence type="ECO:0000313" key="10">
    <source>
        <dbReference type="EMBL" id="ALA67850.1"/>
    </source>
</evidence>
<evidence type="ECO:0000259" key="9">
    <source>
        <dbReference type="PROSITE" id="PS50850"/>
    </source>
</evidence>
<accession>A0A0K2H1D3</accession>
<dbReference type="Gene3D" id="1.20.1250.20">
    <property type="entry name" value="MFS general substrate transporter like domains"/>
    <property type="match status" value="2"/>
</dbReference>
<dbReference type="InterPro" id="IPR011701">
    <property type="entry name" value="MFS"/>
</dbReference>
<dbReference type="OrthoDB" id="4484751at2"/>
<dbReference type="STRING" id="1408189.CLAC_09125"/>
<feature type="transmembrane region" description="Helical" evidence="8">
    <location>
        <begin position="37"/>
        <end position="59"/>
    </location>
</feature>
<feature type="transmembrane region" description="Helical" evidence="8">
    <location>
        <begin position="328"/>
        <end position="346"/>
    </location>
</feature>
<feature type="transmembrane region" description="Helical" evidence="8">
    <location>
        <begin position="289"/>
        <end position="308"/>
    </location>
</feature>
<feature type="region of interest" description="Disordered" evidence="7">
    <location>
        <begin position="1"/>
        <end position="26"/>
    </location>
</feature>
<reference evidence="10 11" key="1">
    <citation type="submission" date="2013-10" db="EMBL/GenBank/DDBJ databases">
        <title>Complete genome sequence of Corynebacterium lactis DSM 45799(T), isolated from raw cow milk.</title>
        <authorList>
            <person name="Ruckert C."/>
            <person name="Albersmeier A."/>
            <person name="Lipski A."/>
            <person name="Kalinowski J."/>
        </authorList>
    </citation>
    <scope>NUCLEOTIDE SEQUENCE [LARGE SCALE GENOMIC DNA]</scope>
    <source>
        <strain evidence="10 11">RW2-5</strain>
    </source>
</reference>
<dbReference type="EMBL" id="CP006841">
    <property type="protein sequence ID" value="ALA67850.1"/>
    <property type="molecule type" value="Genomic_DNA"/>
</dbReference>
<feature type="compositionally biased region" description="Low complexity" evidence="7">
    <location>
        <begin position="12"/>
        <end position="24"/>
    </location>
</feature>
<feature type="transmembrane region" description="Helical" evidence="8">
    <location>
        <begin position="358"/>
        <end position="377"/>
    </location>
</feature>
<dbReference type="Pfam" id="PF07690">
    <property type="entry name" value="MFS_1"/>
    <property type="match status" value="1"/>
</dbReference>
<evidence type="ECO:0000256" key="6">
    <source>
        <dbReference type="ARBA" id="ARBA00023136"/>
    </source>
</evidence>
<feature type="transmembrane region" description="Helical" evidence="8">
    <location>
        <begin position="65"/>
        <end position="91"/>
    </location>
</feature>
<dbReference type="SUPFAM" id="SSF103473">
    <property type="entry name" value="MFS general substrate transporter"/>
    <property type="match status" value="1"/>
</dbReference>
<dbReference type="PANTHER" id="PTHR42718:SF46">
    <property type="entry name" value="BLR6921 PROTEIN"/>
    <property type="match status" value="1"/>
</dbReference>
<gene>
    <name evidence="10" type="ORF">CLAC_09125</name>
</gene>
<feature type="transmembrane region" description="Helical" evidence="8">
    <location>
        <begin position="159"/>
        <end position="185"/>
    </location>
</feature>
<evidence type="ECO:0000256" key="7">
    <source>
        <dbReference type="SAM" id="MobiDB-lite"/>
    </source>
</evidence>
<evidence type="ECO:0000256" key="3">
    <source>
        <dbReference type="ARBA" id="ARBA00022475"/>
    </source>
</evidence>